<reference evidence="8" key="1">
    <citation type="journal article" date="2016" name="Nat. Biotechnol.">
        <title>Sequencing wild and cultivated cassava and related species reveals extensive interspecific hybridization and genetic diversity.</title>
        <authorList>
            <person name="Bredeson J.V."/>
            <person name="Lyons J.B."/>
            <person name="Prochnik S.E."/>
            <person name="Wu G.A."/>
            <person name="Ha C.M."/>
            <person name="Edsinger-Gonzales E."/>
            <person name="Grimwood J."/>
            <person name="Schmutz J."/>
            <person name="Rabbi I.Y."/>
            <person name="Egesi C."/>
            <person name="Nauluvula P."/>
            <person name="Lebot V."/>
            <person name="Ndunguru J."/>
            <person name="Mkamilo G."/>
            <person name="Bart R.S."/>
            <person name="Setter T.L."/>
            <person name="Gleadow R.M."/>
            <person name="Kulakow P."/>
            <person name="Ferguson M.E."/>
            <person name="Rounsley S."/>
            <person name="Rokhsar D.S."/>
        </authorList>
    </citation>
    <scope>NUCLEOTIDE SEQUENCE [LARGE SCALE GENOMIC DNA]</scope>
    <source>
        <strain evidence="8">cv. AM560-2</strain>
    </source>
</reference>
<dbReference type="Gene3D" id="4.10.280.10">
    <property type="entry name" value="Helix-loop-helix DNA-binding domain"/>
    <property type="match status" value="1"/>
</dbReference>
<dbReference type="SUPFAM" id="SSF47459">
    <property type="entry name" value="HLH, helix-loop-helix DNA-binding domain"/>
    <property type="match status" value="1"/>
</dbReference>
<accession>A0A2C9UAB8</accession>
<evidence type="ECO:0000256" key="5">
    <source>
        <dbReference type="ARBA" id="ARBA00023242"/>
    </source>
</evidence>
<evidence type="ECO:0000259" key="6">
    <source>
        <dbReference type="PROSITE" id="PS50888"/>
    </source>
</evidence>
<sequence>MISYNYNSSSASSGHGYFNALDPFSCSLEGSNGVLRGGSLVSQALVLDSEKGELVKAPATRIGKKGMSEAKVLAALKSHSEAEKRRRERINAHLASLRGLVPCGEKKMDKATLLAEVINQVKELKKNAMEASKGLLIPMDDDEVKVETHDNGTGHGTLSFKAFLCCEYRPELLSDIRQAVDSLQLKMVDAEISTLGSRLKLVLFLTSCRNKSAVDDHEATQLLTNSIHQSLKSIMEKGYISAEYSPRTTLPNKRRRVSFFDSSSSSS</sequence>
<dbReference type="SMR" id="A0A2C9UAB8"/>
<evidence type="ECO:0000256" key="1">
    <source>
        <dbReference type="ARBA" id="ARBA00004123"/>
    </source>
</evidence>
<dbReference type="GO" id="GO:0046983">
    <property type="term" value="F:protein dimerization activity"/>
    <property type="evidence" value="ECO:0007669"/>
    <property type="project" value="InterPro"/>
</dbReference>
<dbReference type="GO" id="GO:0005634">
    <property type="term" value="C:nucleus"/>
    <property type="evidence" value="ECO:0007669"/>
    <property type="project" value="UniProtKB-SubCell"/>
</dbReference>
<organism evidence="7 8">
    <name type="scientific">Manihot esculenta</name>
    <name type="common">Cassava</name>
    <name type="synonym">Jatropha manihot</name>
    <dbReference type="NCBI Taxonomy" id="3983"/>
    <lineage>
        <taxon>Eukaryota</taxon>
        <taxon>Viridiplantae</taxon>
        <taxon>Streptophyta</taxon>
        <taxon>Embryophyta</taxon>
        <taxon>Tracheophyta</taxon>
        <taxon>Spermatophyta</taxon>
        <taxon>Magnoliopsida</taxon>
        <taxon>eudicotyledons</taxon>
        <taxon>Gunneridae</taxon>
        <taxon>Pentapetalae</taxon>
        <taxon>rosids</taxon>
        <taxon>fabids</taxon>
        <taxon>Malpighiales</taxon>
        <taxon>Euphorbiaceae</taxon>
        <taxon>Crotonoideae</taxon>
        <taxon>Manihoteae</taxon>
        <taxon>Manihot</taxon>
    </lineage>
</organism>
<keyword evidence="8" id="KW-1185">Reference proteome</keyword>
<evidence type="ECO:0000256" key="2">
    <source>
        <dbReference type="ARBA" id="ARBA00023015"/>
    </source>
</evidence>
<proteinExistence type="predicted"/>
<dbReference type="InterPro" id="IPR045847">
    <property type="entry name" value="AIG1-like"/>
</dbReference>
<dbReference type="AlphaFoldDB" id="A0A2C9UAB8"/>
<comment type="caution">
    <text evidence="7">The sequence shown here is derived from an EMBL/GenBank/DDBJ whole genome shotgun (WGS) entry which is preliminary data.</text>
</comment>
<keyword evidence="3" id="KW-0238">DNA-binding</keyword>
<name>A0A2C9UAB8_MANES</name>
<gene>
    <name evidence="7" type="ORF">MANES_16G038200v8</name>
</gene>
<dbReference type="PANTHER" id="PTHR45844:SF9">
    <property type="entry name" value="OS09G0463900 PROTEIN"/>
    <property type="match status" value="1"/>
</dbReference>
<evidence type="ECO:0000313" key="8">
    <source>
        <dbReference type="Proteomes" id="UP000091857"/>
    </source>
</evidence>
<comment type="subcellular location">
    <subcellularLocation>
        <location evidence="1">Nucleus</location>
    </subcellularLocation>
</comment>
<dbReference type="OrthoDB" id="71302at2759"/>
<keyword evidence="4" id="KW-0804">Transcription</keyword>
<protein>
    <recommendedName>
        <fullName evidence="6">BHLH domain-containing protein</fullName>
    </recommendedName>
</protein>
<dbReference type="InterPro" id="IPR011598">
    <property type="entry name" value="bHLH_dom"/>
</dbReference>
<feature type="domain" description="BHLH" evidence="6">
    <location>
        <begin position="74"/>
        <end position="124"/>
    </location>
</feature>
<dbReference type="GO" id="GO:0003677">
    <property type="term" value="F:DNA binding"/>
    <property type="evidence" value="ECO:0007669"/>
    <property type="project" value="UniProtKB-KW"/>
</dbReference>
<dbReference type="GO" id="GO:0003700">
    <property type="term" value="F:DNA-binding transcription factor activity"/>
    <property type="evidence" value="ECO:0007669"/>
    <property type="project" value="InterPro"/>
</dbReference>
<dbReference type="PROSITE" id="PS50888">
    <property type="entry name" value="BHLH"/>
    <property type="match status" value="1"/>
</dbReference>
<keyword evidence="2" id="KW-0805">Transcription regulation</keyword>
<evidence type="ECO:0000256" key="4">
    <source>
        <dbReference type="ARBA" id="ARBA00023163"/>
    </source>
</evidence>
<dbReference type="Proteomes" id="UP000091857">
    <property type="component" value="Chromosome 16"/>
</dbReference>
<dbReference type="STRING" id="3983.A0A2C9UAB8"/>
<dbReference type="PANTHER" id="PTHR45844">
    <property type="entry name" value="TRANSCRIPTION FACTOR BHLH30"/>
    <property type="match status" value="1"/>
</dbReference>
<dbReference type="CDD" id="cd04873">
    <property type="entry name" value="ACT_UUR-ACR-like"/>
    <property type="match status" value="1"/>
</dbReference>
<dbReference type="SMART" id="SM00353">
    <property type="entry name" value="HLH"/>
    <property type="match status" value="1"/>
</dbReference>
<dbReference type="Pfam" id="PF00010">
    <property type="entry name" value="HLH"/>
    <property type="match status" value="1"/>
</dbReference>
<keyword evidence="5" id="KW-0539">Nucleus</keyword>
<dbReference type="CDD" id="cd11455">
    <property type="entry name" value="bHLH_AtAIG1_like"/>
    <property type="match status" value="1"/>
</dbReference>
<dbReference type="InterPro" id="IPR036638">
    <property type="entry name" value="HLH_DNA-bd_sf"/>
</dbReference>
<evidence type="ECO:0000313" key="7">
    <source>
        <dbReference type="EMBL" id="OAY26316.1"/>
    </source>
</evidence>
<dbReference type="EMBL" id="CM004402">
    <property type="protein sequence ID" value="OAY26316.1"/>
    <property type="molecule type" value="Genomic_DNA"/>
</dbReference>
<evidence type="ECO:0000256" key="3">
    <source>
        <dbReference type="ARBA" id="ARBA00023125"/>
    </source>
</evidence>
<dbReference type="Gramene" id="Manes.16G038200.1.v8.1">
    <property type="protein sequence ID" value="Manes.16G038200.1.v8.1.CDS"/>
    <property type="gene ID" value="Manes.16G038200.v8.1"/>
</dbReference>